<reference evidence="2 3" key="1">
    <citation type="journal article" date="2015" name="Antonie Van Leeuwenhoek">
        <title>Thioclava indica sp. nov., isolated from surface seawater of the Indian Ocean.</title>
        <authorList>
            <person name="Liu Y."/>
            <person name="Lai Q."/>
            <person name="Du J."/>
            <person name="Xu H."/>
            <person name="Jiang L."/>
            <person name="Shao Z."/>
        </authorList>
    </citation>
    <scope>NUCLEOTIDE SEQUENCE [LARGE SCALE GENOMIC DNA]</scope>
    <source>
        <strain evidence="2 3">DT23-4</strain>
    </source>
</reference>
<accession>A0A074JZ52</accession>
<dbReference type="OrthoDB" id="328972at2"/>
<dbReference type="STRING" id="1353528.DT23_11570"/>
<dbReference type="Pfam" id="PF08818">
    <property type="entry name" value="DUF1801"/>
    <property type="match status" value="1"/>
</dbReference>
<keyword evidence="3" id="KW-1185">Reference proteome</keyword>
<evidence type="ECO:0000259" key="1">
    <source>
        <dbReference type="Pfam" id="PF08818"/>
    </source>
</evidence>
<dbReference type="RefSeq" id="WP_038128737.1">
    <property type="nucleotide sequence ID" value="NZ_AUNB01000013.1"/>
</dbReference>
<dbReference type="SUPFAM" id="SSF159888">
    <property type="entry name" value="YdhG-like"/>
    <property type="match status" value="1"/>
</dbReference>
<protein>
    <recommendedName>
        <fullName evidence="1">YdhG-like domain-containing protein</fullName>
    </recommendedName>
</protein>
<dbReference type="AlphaFoldDB" id="A0A074JZ52"/>
<dbReference type="EMBL" id="AUNB01000013">
    <property type="protein sequence ID" value="KEO60853.1"/>
    <property type="molecule type" value="Genomic_DNA"/>
</dbReference>
<sequence>MTDPLADPPFIDPQVARRFAEFPVELRAGLLELRAMIFAVAARLPEIGRIEETLKWGQPAYLTPETKAGSTLRLGMPKTGGFAIYAHCQSRIIPTFRDRFPQDFTYEGNRAVLFEPGAALPEDKLSFLIAHALRYHLRQSRAS</sequence>
<dbReference type="InterPro" id="IPR014922">
    <property type="entry name" value="YdhG-like"/>
</dbReference>
<organism evidence="2 3">
    <name type="scientific">Thioclava indica</name>
    <dbReference type="NCBI Taxonomy" id="1353528"/>
    <lineage>
        <taxon>Bacteria</taxon>
        <taxon>Pseudomonadati</taxon>
        <taxon>Pseudomonadota</taxon>
        <taxon>Alphaproteobacteria</taxon>
        <taxon>Rhodobacterales</taxon>
        <taxon>Paracoccaceae</taxon>
        <taxon>Thioclava</taxon>
    </lineage>
</organism>
<name>A0A074JZ52_9RHOB</name>
<comment type="caution">
    <text evidence="2">The sequence shown here is derived from an EMBL/GenBank/DDBJ whole genome shotgun (WGS) entry which is preliminary data.</text>
</comment>
<proteinExistence type="predicted"/>
<gene>
    <name evidence="2" type="ORF">DT23_11570</name>
</gene>
<evidence type="ECO:0000313" key="2">
    <source>
        <dbReference type="EMBL" id="KEO60853.1"/>
    </source>
</evidence>
<evidence type="ECO:0000313" key="3">
    <source>
        <dbReference type="Proteomes" id="UP000027471"/>
    </source>
</evidence>
<feature type="domain" description="YdhG-like" evidence="1">
    <location>
        <begin position="27"/>
        <end position="133"/>
    </location>
</feature>
<dbReference type="eggNOG" id="COG5646">
    <property type="taxonomic scope" value="Bacteria"/>
</dbReference>
<dbReference type="Proteomes" id="UP000027471">
    <property type="component" value="Unassembled WGS sequence"/>
</dbReference>